<dbReference type="EMBL" id="QUNO01000039">
    <property type="protein sequence ID" value="REH17997.1"/>
    <property type="molecule type" value="Genomic_DNA"/>
</dbReference>
<reference evidence="2 3" key="1">
    <citation type="submission" date="2018-08" db="EMBL/GenBank/DDBJ databases">
        <title>Genomic Encyclopedia of Archaeal and Bacterial Type Strains, Phase II (KMG-II): from individual species to whole genera.</title>
        <authorList>
            <person name="Goeker M."/>
        </authorList>
    </citation>
    <scope>NUCLEOTIDE SEQUENCE [LARGE SCALE GENOMIC DNA]</scope>
    <source>
        <strain evidence="2 3">DSM 45791</strain>
    </source>
</reference>
<dbReference type="Proteomes" id="UP000256269">
    <property type="component" value="Unassembled WGS sequence"/>
</dbReference>
<evidence type="ECO:0000313" key="3">
    <source>
        <dbReference type="Proteomes" id="UP000256269"/>
    </source>
</evidence>
<proteinExistence type="predicted"/>
<organism evidence="2 3">
    <name type="scientific">Kutzneria buriramensis</name>
    <dbReference type="NCBI Taxonomy" id="1045776"/>
    <lineage>
        <taxon>Bacteria</taxon>
        <taxon>Bacillati</taxon>
        <taxon>Actinomycetota</taxon>
        <taxon>Actinomycetes</taxon>
        <taxon>Pseudonocardiales</taxon>
        <taxon>Pseudonocardiaceae</taxon>
        <taxon>Kutzneria</taxon>
    </lineage>
</organism>
<feature type="compositionally biased region" description="Basic residues" evidence="1">
    <location>
        <begin position="1"/>
        <end position="24"/>
    </location>
</feature>
<evidence type="ECO:0000313" key="2">
    <source>
        <dbReference type="EMBL" id="REH17997.1"/>
    </source>
</evidence>
<evidence type="ECO:0000256" key="1">
    <source>
        <dbReference type="SAM" id="MobiDB-lite"/>
    </source>
</evidence>
<name>A0A3E0G7G8_9PSEU</name>
<sequence length="304" mass="33475">MSHHRTTTSRRRRDHDRAPWRRAARAPLPRPTTATYLLVVNRSGSEWKTCYWVCDQGGGEIAPGADREWCIRITSLGKVHEATDQPRTTSRSRRTEADLHRAGFRACRNSACAERKPPLWARKLTHCNYLAGHGVSQRNDDLHRVRVRRRGAPMPADGDRSDPLNGRRHLEPAEQTTDGLLLFTPGQGRRRSGLRRSVCEAPGSAAGGDVTAVSYALGIDRRTLGQIEQLRGCCPSQCAGAAVIGDCPDCAPSPRTHPALGYELGGRLRIALTAVLDVIAALSTWAPRPLVGLYPVTSSMRRTR</sequence>
<dbReference type="AlphaFoldDB" id="A0A3E0G7G8"/>
<accession>A0A3E0G7G8</accession>
<protein>
    <submittedName>
        <fullName evidence="2">Uncharacterized protein</fullName>
    </submittedName>
</protein>
<gene>
    <name evidence="2" type="ORF">BCF44_13929</name>
</gene>
<feature type="region of interest" description="Disordered" evidence="1">
    <location>
        <begin position="149"/>
        <end position="177"/>
    </location>
</feature>
<feature type="region of interest" description="Disordered" evidence="1">
    <location>
        <begin position="1"/>
        <end position="26"/>
    </location>
</feature>
<comment type="caution">
    <text evidence="2">The sequence shown here is derived from an EMBL/GenBank/DDBJ whole genome shotgun (WGS) entry which is preliminary data.</text>
</comment>
<keyword evidence="3" id="KW-1185">Reference proteome</keyword>